<protein>
    <submittedName>
        <fullName evidence="2">Uncharacterized protein</fullName>
    </submittedName>
</protein>
<dbReference type="EMBL" id="AYYO01000037">
    <property type="protein sequence ID" value="KRM55037.1"/>
    <property type="molecule type" value="Genomic_DNA"/>
</dbReference>
<dbReference type="PATRIC" id="fig|1291052.5.peg.1784"/>
<accession>A0A0R1ZJH0</accession>
<sequence>MKKTIFAVAVLALFAASSTALPVSAAQNVDVAATSNSVDESTFAKIAIVEYGPDSTRFVEIQYVDNIFRTGDLAKDGSYNYTVDGVVVAASKFPFATP</sequence>
<organism evidence="2 3">
    <name type="scientific">Lacticaseibacillus sharpeae JCM 1186 = DSM 20505</name>
    <dbReference type="NCBI Taxonomy" id="1291052"/>
    <lineage>
        <taxon>Bacteria</taxon>
        <taxon>Bacillati</taxon>
        <taxon>Bacillota</taxon>
        <taxon>Bacilli</taxon>
        <taxon>Lactobacillales</taxon>
        <taxon>Lactobacillaceae</taxon>
        <taxon>Lacticaseibacillus</taxon>
    </lineage>
</organism>
<feature type="signal peptide" evidence="1">
    <location>
        <begin position="1"/>
        <end position="25"/>
    </location>
</feature>
<comment type="caution">
    <text evidence="2">The sequence shown here is derived from an EMBL/GenBank/DDBJ whole genome shotgun (WGS) entry which is preliminary data.</text>
</comment>
<keyword evidence="3" id="KW-1185">Reference proteome</keyword>
<dbReference type="AlphaFoldDB" id="A0A0R1ZJH0"/>
<gene>
    <name evidence="2" type="ORF">FC18_GL001745</name>
</gene>
<reference evidence="2 3" key="1">
    <citation type="journal article" date="2015" name="Genome Announc.">
        <title>Expanding the biotechnology potential of lactobacilli through comparative genomics of 213 strains and associated genera.</title>
        <authorList>
            <person name="Sun Z."/>
            <person name="Harris H.M."/>
            <person name="McCann A."/>
            <person name="Guo C."/>
            <person name="Argimon S."/>
            <person name="Zhang W."/>
            <person name="Yang X."/>
            <person name="Jeffery I.B."/>
            <person name="Cooney J.C."/>
            <person name="Kagawa T.F."/>
            <person name="Liu W."/>
            <person name="Song Y."/>
            <person name="Salvetti E."/>
            <person name="Wrobel A."/>
            <person name="Rasinkangas P."/>
            <person name="Parkhill J."/>
            <person name="Rea M.C."/>
            <person name="O'Sullivan O."/>
            <person name="Ritari J."/>
            <person name="Douillard F.P."/>
            <person name="Paul Ross R."/>
            <person name="Yang R."/>
            <person name="Briner A.E."/>
            <person name="Felis G.E."/>
            <person name="de Vos W.M."/>
            <person name="Barrangou R."/>
            <person name="Klaenhammer T.R."/>
            <person name="Caufield P.W."/>
            <person name="Cui Y."/>
            <person name="Zhang H."/>
            <person name="O'Toole P.W."/>
        </authorList>
    </citation>
    <scope>NUCLEOTIDE SEQUENCE [LARGE SCALE GENOMIC DNA]</scope>
    <source>
        <strain evidence="2 3">DSM 20505</strain>
    </source>
</reference>
<dbReference type="Proteomes" id="UP000051679">
    <property type="component" value="Unassembled WGS sequence"/>
</dbReference>
<dbReference type="RefSeq" id="WP_054678093.1">
    <property type="nucleotide sequence ID" value="NZ_AYYO01000037.1"/>
</dbReference>
<name>A0A0R1ZJH0_9LACO</name>
<keyword evidence="1" id="KW-0732">Signal</keyword>
<proteinExistence type="predicted"/>
<feature type="chain" id="PRO_5006414393" evidence="1">
    <location>
        <begin position="26"/>
        <end position="98"/>
    </location>
</feature>
<evidence type="ECO:0000313" key="2">
    <source>
        <dbReference type="EMBL" id="KRM55037.1"/>
    </source>
</evidence>
<evidence type="ECO:0000256" key="1">
    <source>
        <dbReference type="SAM" id="SignalP"/>
    </source>
</evidence>
<evidence type="ECO:0000313" key="3">
    <source>
        <dbReference type="Proteomes" id="UP000051679"/>
    </source>
</evidence>